<dbReference type="GO" id="GO:0050661">
    <property type="term" value="F:NADP binding"/>
    <property type="evidence" value="ECO:0007669"/>
    <property type="project" value="InterPro"/>
</dbReference>
<evidence type="ECO:0000256" key="3">
    <source>
        <dbReference type="ARBA" id="ARBA00022605"/>
    </source>
</evidence>
<dbReference type="InterPro" id="IPR041121">
    <property type="entry name" value="SDH_C"/>
</dbReference>
<feature type="binding site" evidence="8">
    <location>
        <begin position="19"/>
        <end position="21"/>
    </location>
    <ligand>
        <name>shikimate</name>
        <dbReference type="ChEBI" id="CHEBI:36208"/>
    </ligand>
</feature>
<keyword evidence="3 8" id="KW-0028">Amino-acid biosynthesis</keyword>
<gene>
    <name evidence="8 12" type="primary">aroE</name>
    <name evidence="12" type="ORF">CMN54_13340</name>
</gene>
<evidence type="ECO:0000259" key="11">
    <source>
        <dbReference type="Pfam" id="PF18317"/>
    </source>
</evidence>
<dbReference type="EC" id="1.1.1.25" evidence="2 8"/>
<dbReference type="InterPro" id="IPR022893">
    <property type="entry name" value="Shikimate_DH_fam"/>
</dbReference>
<feature type="domain" description="Quinate/shikimate 5-dehydrogenase/glutamyl-tRNA reductase" evidence="9">
    <location>
        <begin position="121"/>
        <end position="186"/>
    </location>
</feature>
<comment type="catalytic activity">
    <reaction evidence="7 8">
        <text>shikimate + NADP(+) = 3-dehydroshikimate + NADPH + H(+)</text>
        <dbReference type="Rhea" id="RHEA:17737"/>
        <dbReference type="ChEBI" id="CHEBI:15378"/>
        <dbReference type="ChEBI" id="CHEBI:16630"/>
        <dbReference type="ChEBI" id="CHEBI:36208"/>
        <dbReference type="ChEBI" id="CHEBI:57783"/>
        <dbReference type="ChEBI" id="CHEBI:58349"/>
        <dbReference type="EC" id="1.1.1.25"/>
    </reaction>
</comment>
<accession>A0A2D6YMH0</accession>
<sequence length="280" mass="29922">MVQGTTQIYGVIGDPISHSLSPSLHNPAFAALGIDAVYVTFRVSPSSLEDALRGLLALNVQGINVTVPHKSEVFQYVDEVTDTARRIGAINTLRNDSGHWIGENTDATGFIRSLEPLGLSLPGSSVGMLGAGGAAKGVAVGLLEAGVSRLFITNRSYDRATVLAELLKASFGQQSVSAVSLEELEKKELNLLVNTTTVGSEGHSSPAKLNRFDKLGAVTDIIYRPSRTPLLLEAEKLGLPNLNGGGMLLYQGISAFSFWTRRTAPEIIMRKALDEYLSKL</sequence>
<comment type="similarity">
    <text evidence="8">Belongs to the shikimate dehydrogenase family.</text>
</comment>
<reference evidence="13" key="1">
    <citation type="submission" date="2017-09" db="EMBL/GenBank/DDBJ databases">
        <title>The Reconstruction of 2,631 Draft Metagenome-Assembled Genomes from the Global Oceans.</title>
        <authorList>
            <person name="Tully B.J."/>
            <person name="Graham E.D."/>
            <person name="Heidelberg J.F."/>
        </authorList>
    </citation>
    <scope>NUCLEOTIDE SEQUENCE [LARGE SCALE GENOMIC DNA]</scope>
</reference>
<feature type="binding site" evidence="8">
    <location>
        <begin position="130"/>
        <end position="134"/>
    </location>
    <ligand>
        <name>NADP(+)</name>
        <dbReference type="ChEBI" id="CHEBI:58349"/>
    </ligand>
</feature>
<evidence type="ECO:0000259" key="9">
    <source>
        <dbReference type="Pfam" id="PF01488"/>
    </source>
</evidence>
<feature type="binding site" evidence="8">
    <location>
        <position position="223"/>
    </location>
    <ligand>
        <name>shikimate</name>
        <dbReference type="ChEBI" id="CHEBI:36208"/>
    </ligand>
</feature>
<evidence type="ECO:0000313" key="12">
    <source>
        <dbReference type="EMBL" id="MAH64401.1"/>
    </source>
</evidence>
<dbReference type="AlphaFoldDB" id="A0A2D6YMH0"/>
<comment type="function">
    <text evidence="8">Involved in the biosynthesis of the chorismate, which leads to the biosynthesis of aromatic amino acids. Catalyzes the reversible NADPH linked reduction of 3-dehydroshikimate (DHSA) to yield shikimate (SA).</text>
</comment>
<feature type="binding site" evidence="8">
    <location>
        <position position="66"/>
    </location>
    <ligand>
        <name>shikimate</name>
        <dbReference type="ChEBI" id="CHEBI:36208"/>
    </ligand>
</feature>
<dbReference type="InterPro" id="IPR013708">
    <property type="entry name" value="Shikimate_DH-bd_N"/>
</dbReference>
<keyword evidence="6 8" id="KW-0057">Aromatic amino acid biosynthesis</keyword>
<dbReference type="SUPFAM" id="SSF51735">
    <property type="entry name" value="NAD(P)-binding Rossmann-fold domains"/>
    <property type="match status" value="1"/>
</dbReference>
<evidence type="ECO:0000256" key="2">
    <source>
        <dbReference type="ARBA" id="ARBA00012962"/>
    </source>
</evidence>
<dbReference type="Gene3D" id="3.40.50.720">
    <property type="entry name" value="NAD(P)-binding Rossmann-like Domain"/>
    <property type="match status" value="1"/>
</dbReference>
<evidence type="ECO:0000256" key="4">
    <source>
        <dbReference type="ARBA" id="ARBA00022857"/>
    </source>
</evidence>
<feature type="binding site" evidence="8">
    <location>
        <position position="244"/>
    </location>
    <ligand>
        <name>NADP(+)</name>
        <dbReference type="ChEBI" id="CHEBI:58349"/>
    </ligand>
</feature>
<feature type="active site" description="Proton acceptor" evidence="8">
    <location>
        <position position="70"/>
    </location>
</feature>
<protein>
    <recommendedName>
        <fullName evidence="2 8">Shikimate dehydrogenase (NADP(+))</fullName>
        <shortName evidence="8">SDH</shortName>
        <ecNumber evidence="2 8">1.1.1.25</ecNumber>
    </recommendedName>
</protein>
<dbReference type="HAMAP" id="MF_00222">
    <property type="entry name" value="Shikimate_DH_AroE"/>
    <property type="match status" value="1"/>
</dbReference>
<dbReference type="GO" id="GO:0004764">
    <property type="term" value="F:shikimate 3-dehydrogenase (NADP+) activity"/>
    <property type="evidence" value="ECO:0007669"/>
    <property type="project" value="UniProtKB-UniRule"/>
</dbReference>
<dbReference type="Pfam" id="PF08501">
    <property type="entry name" value="Shikimate_dh_N"/>
    <property type="match status" value="1"/>
</dbReference>
<dbReference type="Gene3D" id="3.40.50.10860">
    <property type="entry name" value="Leucine Dehydrogenase, chain A, domain 1"/>
    <property type="match status" value="1"/>
</dbReference>
<feature type="binding site" evidence="8">
    <location>
        <position position="106"/>
    </location>
    <ligand>
        <name>shikimate</name>
        <dbReference type="ChEBI" id="CHEBI:36208"/>
    </ligand>
</feature>
<name>A0A2D6YMH0_9DELT</name>
<evidence type="ECO:0000256" key="6">
    <source>
        <dbReference type="ARBA" id="ARBA00023141"/>
    </source>
</evidence>
<feature type="domain" description="SDH C-terminal" evidence="11">
    <location>
        <begin position="246"/>
        <end position="273"/>
    </location>
</feature>
<dbReference type="Pfam" id="PF18317">
    <property type="entry name" value="SDH_C"/>
    <property type="match status" value="1"/>
</dbReference>
<comment type="caution">
    <text evidence="12">The sequence shown here is derived from an EMBL/GenBank/DDBJ whole genome shotgun (WGS) entry which is preliminary data.</text>
</comment>
<comment type="subunit">
    <text evidence="8">Homodimer.</text>
</comment>
<dbReference type="UniPathway" id="UPA00053">
    <property type="reaction ID" value="UER00087"/>
</dbReference>
<dbReference type="PANTHER" id="PTHR21089:SF1">
    <property type="entry name" value="BIFUNCTIONAL 3-DEHYDROQUINATE DEHYDRATASE_SHIKIMATE DEHYDROGENASE, CHLOROPLASTIC"/>
    <property type="match status" value="1"/>
</dbReference>
<dbReference type="GO" id="GO:0009423">
    <property type="term" value="P:chorismate biosynthetic process"/>
    <property type="evidence" value="ECO:0007669"/>
    <property type="project" value="UniProtKB-UniRule"/>
</dbReference>
<dbReference type="CDD" id="cd01065">
    <property type="entry name" value="NAD_bind_Shikimate_DH"/>
    <property type="match status" value="1"/>
</dbReference>
<dbReference type="SUPFAM" id="SSF53223">
    <property type="entry name" value="Aminoacid dehydrogenase-like, N-terminal domain"/>
    <property type="match status" value="1"/>
</dbReference>
<dbReference type="InterPro" id="IPR006151">
    <property type="entry name" value="Shikm_DH/Glu-tRNA_Rdtase"/>
</dbReference>
<keyword evidence="5 8" id="KW-0560">Oxidoreductase</keyword>
<dbReference type="Proteomes" id="UP000226525">
    <property type="component" value="Unassembled WGS sequence"/>
</dbReference>
<keyword evidence="4 8" id="KW-0521">NADP</keyword>
<evidence type="ECO:0000256" key="8">
    <source>
        <dbReference type="HAMAP-Rule" id="MF_00222"/>
    </source>
</evidence>
<feature type="binding site" evidence="8">
    <location>
        <position position="221"/>
    </location>
    <ligand>
        <name>NADP(+)</name>
        <dbReference type="ChEBI" id="CHEBI:58349"/>
    </ligand>
</feature>
<dbReference type="InterPro" id="IPR036291">
    <property type="entry name" value="NAD(P)-bd_dom_sf"/>
</dbReference>
<comment type="pathway">
    <text evidence="1 8">Metabolic intermediate biosynthesis; chorismate biosynthesis; chorismate from D-erythrose 4-phosphate and phosphoenolpyruvate: step 4/7.</text>
</comment>
<dbReference type="InterPro" id="IPR046346">
    <property type="entry name" value="Aminoacid_DH-like_N_sf"/>
</dbReference>
<organism evidence="12 13">
    <name type="scientific">SAR324 cluster bacterium</name>
    <dbReference type="NCBI Taxonomy" id="2024889"/>
    <lineage>
        <taxon>Bacteria</taxon>
        <taxon>Deltaproteobacteria</taxon>
        <taxon>SAR324 cluster</taxon>
    </lineage>
</organism>
<comment type="caution">
    <text evidence="8">Lacks conserved residue(s) required for the propagation of feature annotation.</text>
</comment>
<dbReference type="Pfam" id="PF01488">
    <property type="entry name" value="Shikimate_DH"/>
    <property type="match status" value="1"/>
</dbReference>
<feature type="binding site" evidence="8">
    <location>
        <position position="91"/>
    </location>
    <ligand>
        <name>shikimate</name>
        <dbReference type="ChEBI" id="CHEBI:36208"/>
    </ligand>
</feature>
<dbReference type="PANTHER" id="PTHR21089">
    <property type="entry name" value="SHIKIMATE DEHYDROGENASE"/>
    <property type="match status" value="1"/>
</dbReference>
<dbReference type="GO" id="GO:0019632">
    <property type="term" value="P:shikimate metabolic process"/>
    <property type="evidence" value="ECO:0007669"/>
    <property type="project" value="InterPro"/>
</dbReference>
<feature type="binding site" evidence="8">
    <location>
        <position position="251"/>
    </location>
    <ligand>
        <name>shikimate</name>
        <dbReference type="ChEBI" id="CHEBI:36208"/>
    </ligand>
</feature>
<evidence type="ECO:0000256" key="5">
    <source>
        <dbReference type="ARBA" id="ARBA00023002"/>
    </source>
</evidence>
<dbReference type="EMBL" id="NZEX01000159">
    <property type="protein sequence ID" value="MAH64401.1"/>
    <property type="molecule type" value="Genomic_DNA"/>
</dbReference>
<evidence type="ECO:0000256" key="1">
    <source>
        <dbReference type="ARBA" id="ARBA00004871"/>
    </source>
</evidence>
<evidence type="ECO:0000313" key="13">
    <source>
        <dbReference type="Proteomes" id="UP000226525"/>
    </source>
</evidence>
<dbReference type="InterPro" id="IPR011342">
    <property type="entry name" value="Shikimate_DH"/>
</dbReference>
<dbReference type="GO" id="GO:0009073">
    <property type="term" value="P:aromatic amino acid family biosynthetic process"/>
    <property type="evidence" value="ECO:0007669"/>
    <property type="project" value="UniProtKB-KW"/>
</dbReference>
<evidence type="ECO:0000256" key="7">
    <source>
        <dbReference type="ARBA" id="ARBA00049442"/>
    </source>
</evidence>
<proteinExistence type="inferred from homology"/>
<dbReference type="NCBIfam" id="TIGR00507">
    <property type="entry name" value="aroE"/>
    <property type="match status" value="1"/>
</dbReference>
<feature type="domain" description="Shikimate dehydrogenase substrate binding N-terminal" evidence="10">
    <location>
        <begin position="11"/>
        <end position="93"/>
    </location>
</feature>
<feature type="binding site" evidence="8">
    <location>
        <position position="82"/>
    </location>
    <ligand>
        <name>NADP(+)</name>
        <dbReference type="ChEBI" id="CHEBI:58349"/>
    </ligand>
</feature>
<evidence type="ECO:0000259" key="10">
    <source>
        <dbReference type="Pfam" id="PF08501"/>
    </source>
</evidence>
<dbReference type="GO" id="GO:0008652">
    <property type="term" value="P:amino acid biosynthetic process"/>
    <property type="evidence" value="ECO:0007669"/>
    <property type="project" value="UniProtKB-KW"/>
</dbReference>